<sequence length="393" mass="42463">MSKPNRTRNFEKLESRVALSAVPLSMPDFSDMVNGRVALHEYSRPDHHNGNMPTHGHIESSSWLISDTSQADFETSRLQAKATITYLVSTFDASHLETIKQVVKSEIAAPLAATSPESSESNASNIMDVSPPLAATSEPNSLATVLDGFAGNEGGGFFNNSVSYVFAPSESQDTTSDIAESDLVEESTSLQRSGSDVADKLLADYRLQEVTERDVLEETFAELGEDGDESDNVADNADWLSPLEKWHREQILIDEVLSGLDNPADHDAEERTAETQAEEASRYDRTADQHESHVEEKWQEANESTTGSLLVSNMVLIAATGDPNFVSTDLITSVETATSTAVVHSEADWPIGVVQCIEVGGPMQPVRVDVATPIWNTAPDGKSTVAQASVPAL</sequence>
<evidence type="ECO:0000313" key="2">
    <source>
        <dbReference type="EMBL" id="QDU56114.1"/>
    </source>
</evidence>
<dbReference type="EMBL" id="CP036278">
    <property type="protein sequence ID" value="QDU56114.1"/>
    <property type="molecule type" value="Genomic_DNA"/>
</dbReference>
<feature type="compositionally biased region" description="Basic and acidic residues" evidence="1">
    <location>
        <begin position="263"/>
        <end position="294"/>
    </location>
</feature>
<reference evidence="2 3" key="1">
    <citation type="submission" date="2019-02" db="EMBL/GenBank/DDBJ databases">
        <title>Deep-cultivation of Planctomycetes and their phenomic and genomic characterization uncovers novel biology.</title>
        <authorList>
            <person name="Wiegand S."/>
            <person name="Jogler M."/>
            <person name="Boedeker C."/>
            <person name="Pinto D."/>
            <person name="Vollmers J."/>
            <person name="Rivas-Marin E."/>
            <person name="Kohn T."/>
            <person name="Peeters S.H."/>
            <person name="Heuer A."/>
            <person name="Rast P."/>
            <person name="Oberbeckmann S."/>
            <person name="Bunk B."/>
            <person name="Jeske O."/>
            <person name="Meyerdierks A."/>
            <person name="Storesund J.E."/>
            <person name="Kallscheuer N."/>
            <person name="Luecker S."/>
            <person name="Lage O.M."/>
            <person name="Pohl T."/>
            <person name="Merkel B.J."/>
            <person name="Hornburger P."/>
            <person name="Mueller R.-W."/>
            <person name="Bruemmer F."/>
            <person name="Labrenz M."/>
            <person name="Spormann A.M."/>
            <person name="Op den Camp H."/>
            <person name="Overmann J."/>
            <person name="Amann R."/>
            <person name="Jetten M.S.M."/>
            <person name="Mascher T."/>
            <person name="Medema M.H."/>
            <person name="Devos D.P."/>
            <person name="Kaster A.-K."/>
            <person name="Ovreas L."/>
            <person name="Rohde M."/>
            <person name="Galperin M.Y."/>
            <person name="Jogler C."/>
        </authorList>
    </citation>
    <scope>NUCLEOTIDE SEQUENCE [LARGE SCALE GENOMIC DNA]</scope>
    <source>
        <strain evidence="2 3">Pan181</strain>
    </source>
</reference>
<dbReference type="Proteomes" id="UP000315750">
    <property type="component" value="Chromosome"/>
</dbReference>
<dbReference type="AlphaFoldDB" id="A0A518AN12"/>
<organism evidence="2 3">
    <name type="scientific">Aeoliella mucimassa</name>
    <dbReference type="NCBI Taxonomy" id="2527972"/>
    <lineage>
        <taxon>Bacteria</taxon>
        <taxon>Pseudomonadati</taxon>
        <taxon>Planctomycetota</taxon>
        <taxon>Planctomycetia</taxon>
        <taxon>Pirellulales</taxon>
        <taxon>Lacipirellulaceae</taxon>
        <taxon>Aeoliella</taxon>
    </lineage>
</organism>
<dbReference type="KEGG" id="amuc:Pan181_23180"/>
<feature type="compositionally biased region" description="Polar residues" evidence="1">
    <location>
        <begin position="115"/>
        <end position="127"/>
    </location>
</feature>
<keyword evidence="3" id="KW-1185">Reference proteome</keyword>
<protein>
    <submittedName>
        <fullName evidence="2">Uncharacterized protein</fullName>
    </submittedName>
</protein>
<evidence type="ECO:0000256" key="1">
    <source>
        <dbReference type="SAM" id="MobiDB-lite"/>
    </source>
</evidence>
<evidence type="ECO:0000313" key="3">
    <source>
        <dbReference type="Proteomes" id="UP000315750"/>
    </source>
</evidence>
<accession>A0A518AN12</accession>
<name>A0A518AN12_9BACT</name>
<gene>
    <name evidence="2" type="ORF">Pan181_23180</name>
</gene>
<proteinExistence type="predicted"/>
<feature type="region of interest" description="Disordered" evidence="1">
    <location>
        <begin position="113"/>
        <end position="132"/>
    </location>
</feature>
<feature type="region of interest" description="Disordered" evidence="1">
    <location>
        <begin position="261"/>
        <end position="294"/>
    </location>
</feature>
<dbReference type="RefSeq" id="WP_145246872.1">
    <property type="nucleotide sequence ID" value="NZ_CP036278.1"/>
</dbReference>